<feature type="non-terminal residue" evidence="1">
    <location>
        <position position="105"/>
    </location>
</feature>
<dbReference type="GO" id="GO:0005506">
    <property type="term" value="F:iron ion binding"/>
    <property type="evidence" value="ECO:0007669"/>
    <property type="project" value="InterPro"/>
</dbReference>
<comment type="caution">
    <text evidence="1">The sequence shown here is derived from an EMBL/GenBank/DDBJ whole genome shotgun (WGS) entry which is preliminary data.</text>
</comment>
<evidence type="ECO:0000313" key="2">
    <source>
        <dbReference type="Proteomes" id="UP000803844"/>
    </source>
</evidence>
<dbReference type="InterPro" id="IPR036396">
    <property type="entry name" value="Cyt_P450_sf"/>
</dbReference>
<dbReference type="SUPFAM" id="SSF48264">
    <property type="entry name" value="Cytochrome P450"/>
    <property type="match status" value="1"/>
</dbReference>
<name>A0A9P4Y850_CRYP1</name>
<dbReference type="AlphaFoldDB" id="A0A9P4Y850"/>
<dbReference type="OrthoDB" id="1470350at2759"/>
<dbReference type="InterPro" id="IPR001128">
    <property type="entry name" value="Cyt_P450"/>
</dbReference>
<sequence>MGMDNSKVDYSKKRQLKIISVSTTALLLARERLQFEGLVHEMRSTFVLELDTTVTSTKGLVYLEAVINETLRINHHNPSSTPRSVPGGLDVAGNLIPKITSWTEL</sequence>
<dbReference type="Proteomes" id="UP000803844">
    <property type="component" value="Unassembled WGS sequence"/>
</dbReference>
<dbReference type="GO" id="GO:0004497">
    <property type="term" value="F:monooxygenase activity"/>
    <property type="evidence" value="ECO:0007669"/>
    <property type="project" value="InterPro"/>
</dbReference>
<proteinExistence type="predicted"/>
<reference evidence="1" key="1">
    <citation type="journal article" date="2020" name="Phytopathology">
        <title>Genome sequence of the chestnut blight fungus Cryphonectria parasitica EP155: A fundamental resource for an archetypical invasive plant pathogen.</title>
        <authorList>
            <person name="Crouch J.A."/>
            <person name="Dawe A."/>
            <person name="Aerts A."/>
            <person name="Barry K."/>
            <person name="Churchill A.C.L."/>
            <person name="Grimwood J."/>
            <person name="Hillman B."/>
            <person name="Milgroom M.G."/>
            <person name="Pangilinan J."/>
            <person name="Smith M."/>
            <person name="Salamov A."/>
            <person name="Schmutz J."/>
            <person name="Yadav J."/>
            <person name="Grigoriev I.V."/>
            <person name="Nuss D."/>
        </authorList>
    </citation>
    <scope>NUCLEOTIDE SEQUENCE</scope>
    <source>
        <strain evidence="1">EP155</strain>
    </source>
</reference>
<dbReference type="GO" id="GO:0016705">
    <property type="term" value="F:oxidoreductase activity, acting on paired donors, with incorporation or reduction of molecular oxygen"/>
    <property type="evidence" value="ECO:0007669"/>
    <property type="project" value="InterPro"/>
</dbReference>
<dbReference type="EMBL" id="MU032345">
    <property type="protein sequence ID" value="KAF3768511.1"/>
    <property type="molecule type" value="Genomic_DNA"/>
</dbReference>
<protein>
    <submittedName>
        <fullName evidence="1">Uncharacterized protein</fullName>
    </submittedName>
</protein>
<dbReference type="Gene3D" id="1.10.630.10">
    <property type="entry name" value="Cytochrome P450"/>
    <property type="match status" value="1"/>
</dbReference>
<dbReference type="GeneID" id="63842598"/>
<accession>A0A9P4Y850</accession>
<dbReference type="RefSeq" id="XP_040779472.1">
    <property type="nucleotide sequence ID" value="XM_040925469.1"/>
</dbReference>
<evidence type="ECO:0000313" key="1">
    <source>
        <dbReference type="EMBL" id="KAF3768511.1"/>
    </source>
</evidence>
<organism evidence="1 2">
    <name type="scientific">Cryphonectria parasitica (strain ATCC 38755 / EP155)</name>
    <dbReference type="NCBI Taxonomy" id="660469"/>
    <lineage>
        <taxon>Eukaryota</taxon>
        <taxon>Fungi</taxon>
        <taxon>Dikarya</taxon>
        <taxon>Ascomycota</taxon>
        <taxon>Pezizomycotina</taxon>
        <taxon>Sordariomycetes</taxon>
        <taxon>Sordariomycetidae</taxon>
        <taxon>Diaporthales</taxon>
        <taxon>Cryphonectriaceae</taxon>
        <taxon>Cryphonectria-Endothia species complex</taxon>
        <taxon>Cryphonectria</taxon>
    </lineage>
</organism>
<gene>
    <name evidence="1" type="ORF">M406DRAFT_71508</name>
</gene>
<dbReference type="Pfam" id="PF00067">
    <property type="entry name" value="p450"/>
    <property type="match status" value="1"/>
</dbReference>
<dbReference type="GO" id="GO:0020037">
    <property type="term" value="F:heme binding"/>
    <property type="evidence" value="ECO:0007669"/>
    <property type="project" value="InterPro"/>
</dbReference>
<keyword evidence="2" id="KW-1185">Reference proteome</keyword>